<dbReference type="Gene3D" id="3.40.50.300">
    <property type="entry name" value="P-loop containing nucleotide triphosphate hydrolases"/>
    <property type="match status" value="1"/>
</dbReference>
<dbReference type="eggNOG" id="COG1131">
    <property type="taxonomic scope" value="Bacteria"/>
</dbReference>
<dbReference type="GO" id="GO:0016887">
    <property type="term" value="F:ATP hydrolysis activity"/>
    <property type="evidence" value="ECO:0007669"/>
    <property type="project" value="InterPro"/>
</dbReference>
<dbReference type="Pfam" id="PF00005">
    <property type="entry name" value="ABC_tran"/>
    <property type="match status" value="1"/>
</dbReference>
<comment type="caution">
    <text evidence="6">The sequence shown here is derived from an EMBL/GenBank/DDBJ whole genome shotgun (WGS) entry which is preliminary data.</text>
</comment>
<evidence type="ECO:0000256" key="2">
    <source>
        <dbReference type="ARBA" id="ARBA00022448"/>
    </source>
</evidence>
<evidence type="ECO:0000313" key="7">
    <source>
        <dbReference type="Proteomes" id="UP000013378"/>
    </source>
</evidence>
<name>R1CVC5_9FIRM</name>
<evidence type="ECO:0000256" key="1">
    <source>
        <dbReference type="ARBA" id="ARBA00005417"/>
    </source>
</evidence>
<gene>
    <name evidence="6" type="ORF">L21TH_1350</name>
</gene>
<dbReference type="PANTHER" id="PTHR43335:SF4">
    <property type="entry name" value="ABC TRANSPORTER, ATP-BINDING PROTEIN"/>
    <property type="match status" value="1"/>
</dbReference>
<dbReference type="InterPro" id="IPR003439">
    <property type="entry name" value="ABC_transporter-like_ATP-bd"/>
</dbReference>
<dbReference type="SUPFAM" id="SSF52540">
    <property type="entry name" value="P-loop containing nucleoside triphosphate hydrolases"/>
    <property type="match status" value="1"/>
</dbReference>
<keyword evidence="7" id="KW-1185">Reference proteome</keyword>
<dbReference type="InterPro" id="IPR027417">
    <property type="entry name" value="P-loop_NTPase"/>
</dbReference>
<dbReference type="OrthoDB" id="9809205at2"/>
<keyword evidence="4 6" id="KW-0067">ATP-binding</keyword>
<accession>R1CVC5</accession>
<dbReference type="InterPro" id="IPR003593">
    <property type="entry name" value="AAA+_ATPase"/>
</dbReference>
<sequence length="304" mass="34438">MNQPVLELINVKKKIKNREIIKGINITVNNNEIFGFLGPNGAGKTTTLRMIVGLIKPSSGTIKICGYSLKNNFVKAMKNIGCIIENPEMYNYMSGLENLMLFSSMNSAISEKRIREIVEIVGLSNRIHDRVSTYSLGMRQRLGIAQAIISKPKLLILDEPTNGLDPSGIREFRELLKKLVYKENMSILISSHILSEIQQVCDRVAIISNGRIIKTDKVKNILFDDKVIWCLSNSKKASTLLYEKWNLKTKVINNKTLTGTIDNYDLTTINKFLIKNGINIKYVQRKNNTLEELFLELTEGDKIV</sequence>
<feature type="domain" description="ABC transporter" evidence="5">
    <location>
        <begin position="6"/>
        <end position="234"/>
    </location>
</feature>
<evidence type="ECO:0000259" key="5">
    <source>
        <dbReference type="PROSITE" id="PS50893"/>
    </source>
</evidence>
<dbReference type="STRING" id="1304284.L21TH_1350"/>
<dbReference type="AlphaFoldDB" id="R1CVC5"/>
<organism evidence="6 7">
    <name type="scientific">Caldisalinibacter kiritimatiensis</name>
    <dbReference type="NCBI Taxonomy" id="1304284"/>
    <lineage>
        <taxon>Bacteria</taxon>
        <taxon>Bacillati</taxon>
        <taxon>Bacillota</taxon>
        <taxon>Tissierellia</taxon>
        <taxon>Tissierellales</taxon>
        <taxon>Thermohalobacteraceae</taxon>
        <taxon>Caldisalinibacter</taxon>
    </lineage>
</organism>
<evidence type="ECO:0000256" key="3">
    <source>
        <dbReference type="ARBA" id="ARBA00022741"/>
    </source>
</evidence>
<dbReference type="EMBL" id="ARZA01000139">
    <property type="protein sequence ID" value="EOD00589.1"/>
    <property type="molecule type" value="Genomic_DNA"/>
</dbReference>
<proteinExistence type="inferred from homology"/>
<dbReference type="PATRIC" id="fig|1304284.3.peg.1320"/>
<dbReference type="RefSeq" id="WP_006312383.1">
    <property type="nucleotide sequence ID" value="NZ_ARZA01000139.1"/>
</dbReference>
<reference evidence="6 7" key="1">
    <citation type="journal article" date="2015" name="Geomicrobiol. J.">
        <title>Caldisalinibacter kiritimatiensis gen. nov., sp. nov., a moderately thermohalophilic thiosulfate-reducing bacterium from a hypersaline microbial mat.</title>
        <authorList>
            <person name="Ben Hania W."/>
            <person name="Joseph M."/>
            <person name="Fiebig A."/>
            <person name="Bunk B."/>
            <person name="Klenk H.-P."/>
            <person name="Fardeau M.-L."/>
            <person name="Spring S."/>
        </authorList>
    </citation>
    <scope>NUCLEOTIDE SEQUENCE [LARGE SCALE GENOMIC DNA]</scope>
    <source>
        <strain evidence="6 7">L21-TH-D2</strain>
    </source>
</reference>
<dbReference type="Proteomes" id="UP000013378">
    <property type="component" value="Unassembled WGS sequence"/>
</dbReference>
<comment type="similarity">
    <text evidence="1">Belongs to the ABC transporter superfamily.</text>
</comment>
<dbReference type="InterPro" id="IPR017871">
    <property type="entry name" value="ABC_transporter-like_CS"/>
</dbReference>
<protein>
    <submittedName>
        <fullName evidence="6">ABC transporter, ATP-binding protein</fullName>
    </submittedName>
</protein>
<dbReference type="GO" id="GO:0005524">
    <property type="term" value="F:ATP binding"/>
    <property type="evidence" value="ECO:0007669"/>
    <property type="project" value="UniProtKB-KW"/>
</dbReference>
<dbReference type="PROSITE" id="PS50893">
    <property type="entry name" value="ABC_TRANSPORTER_2"/>
    <property type="match status" value="1"/>
</dbReference>
<keyword evidence="3" id="KW-0547">Nucleotide-binding</keyword>
<evidence type="ECO:0000256" key="4">
    <source>
        <dbReference type="ARBA" id="ARBA00022840"/>
    </source>
</evidence>
<evidence type="ECO:0000313" key="6">
    <source>
        <dbReference type="EMBL" id="EOD00589.1"/>
    </source>
</evidence>
<keyword evidence="2" id="KW-0813">Transport</keyword>
<dbReference type="SMART" id="SM00382">
    <property type="entry name" value="AAA"/>
    <property type="match status" value="1"/>
</dbReference>
<dbReference type="PROSITE" id="PS00211">
    <property type="entry name" value="ABC_TRANSPORTER_1"/>
    <property type="match status" value="1"/>
</dbReference>
<dbReference type="PANTHER" id="PTHR43335">
    <property type="entry name" value="ABC TRANSPORTER, ATP-BINDING PROTEIN"/>
    <property type="match status" value="1"/>
</dbReference>